<feature type="transmembrane region" description="Helical" evidence="1">
    <location>
        <begin position="808"/>
        <end position="831"/>
    </location>
</feature>
<feature type="transmembrane region" description="Helical" evidence="1">
    <location>
        <begin position="590"/>
        <end position="608"/>
    </location>
</feature>
<protein>
    <submittedName>
        <fullName evidence="3">Nose resistant-to-fluoxetine protein, N-terminal domain</fullName>
    </submittedName>
</protein>
<keyword evidence="4" id="KW-1185">Reference proteome</keyword>
<dbReference type="Pfam" id="PF20146">
    <property type="entry name" value="NRF"/>
    <property type="match status" value="1"/>
</dbReference>
<feature type="transmembrane region" description="Helical" evidence="1">
    <location>
        <begin position="779"/>
        <end position="796"/>
    </location>
</feature>
<dbReference type="EMBL" id="JASPKY010000705">
    <property type="protein sequence ID" value="KAK9686443.1"/>
    <property type="molecule type" value="Genomic_DNA"/>
</dbReference>
<feature type="domain" description="Nose resistant-to-fluoxetine protein N-terminal" evidence="2">
    <location>
        <begin position="204"/>
        <end position="336"/>
    </location>
</feature>
<feature type="transmembrane region" description="Helical" evidence="1">
    <location>
        <begin position="705"/>
        <end position="725"/>
    </location>
</feature>
<dbReference type="SMART" id="SM00703">
    <property type="entry name" value="NRF"/>
    <property type="match status" value="1"/>
</dbReference>
<feature type="transmembrane region" description="Helical" evidence="1">
    <location>
        <begin position="675"/>
        <end position="693"/>
    </location>
</feature>
<dbReference type="AlphaFoldDB" id="A0AAW1IBF3"/>
<keyword evidence="1" id="KW-0812">Transmembrane</keyword>
<keyword evidence="1" id="KW-0472">Membrane</keyword>
<feature type="transmembrane region" description="Helical" evidence="1">
    <location>
        <begin position="629"/>
        <end position="655"/>
    </location>
</feature>
<feature type="transmembrane region" description="Helical" evidence="1">
    <location>
        <begin position="745"/>
        <end position="767"/>
    </location>
</feature>
<dbReference type="InterPro" id="IPR002656">
    <property type="entry name" value="Acyl_transf_3_dom"/>
</dbReference>
<evidence type="ECO:0000259" key="2">
    <source>
        <dbReference type="SMART" id="SM00703"/>
    </source>
</evidence>
<name>A0AAW1IBF3_POPJA</name>
<dbReference type="GO" id="GO:0016747">
    <property type="term" value="F:acyltransferase activity, transferring groups other than amino-acyl groups"/>
    <property type="evidence" value="ECO:0007669"/>
    <property type="project" value="InterPro"/>
</dbReference>
<evidence type="ECO:0000313" key="4">
    <source>
        <dbReference type="Proteomes" id="UP001458880"/>
    </source>
</evidence>
<reference evidence="3 4" key="1">
    <citation type="journal article" date="2024" name="BMC Genomics">
        <title>De novo assembly and annotation of Popillia japonica's genome with initial clues to its potential as an invasive pest.</title>
        <authorList>
            <person name="Cucini C."/>
            <person name="Boschi S."/>
            <person name="Funari R."/>
            <person name="Cardaioli E."/>
            <person name="Iannotti N."/>
            <person name="Marturano G."/>
            <person name="Paoli F."/>
            <person name="Bruttini M."/>
            <person name="Carapelli A."/>
            <person name="Frati F."/>
            <person name="Nardi F."/>
        </authorList>
    </citation>
    <scope>NUCLEOTIDE SEQUENCE [LARGE SCALE GENOMIC DNA]</scope>
    <source>
        <strain evidence="3">DMR45628</strain>
    </source>
</reference>
<feature type="transmembrane region" description="Helical" evidence="1">
    <location>
        <begin position="508"/>
        <end position="529"/>
    </location>
</feature>
<evidence type="ECO:0000313" key="3">
    <source>
        <dbReference type="EMBL" id="KAK9686443.1"/>
    </source>
</evidence>
<gene>
    <name evidence="3" type="ORF">QE152_g37187</name>
</gene>
<proteinExistence type="predicted"/>
<feature type="transmembrane region" description="Helical" evidence="1">
    <location>
        <begin position="466"/>
        <end position="487"/>
    </location>
</feature>
<sequence length="855" mass="97590">MRVIASFLSPNKQTGKIPDLAEQSHNVGEANIEVDITDDTATQIAHQEMDVCQTQVHVLPDAELTPEAVDDYISEPETADDVFVPKPGPSHSKADMSLQTGSLLTQNTPRKTKLRRELLKVKRRVLRLQSASEAIPTKQGFLKQCDIHLSSELAAIVKFNECIIFIKHIFLALANKENLLPEMEWFGKLYNHFYWENQISVLEDEQCRKHMNEYIRGLRNGTSWASKMFDASGHYSSQFFFGNDFWLGSSTLCEELGNNETSTDPLPFQIRFYMARIRININDILTPVTRQLNIGECLPKSCKPDDIRLLMLHEKSQARSLNVIDVRPVPGSYCVFDDGTLLFIYGLIVLATVYYLIINTFGKKEQHAKHVHNNNVEEQKSKPVPKMRGEKLSNILLCFCFTTNAQKILSVDRVPDEAIKCIHGLRFFSIAWIIMVHTYLEVFAVGDNKTMRTVTERSFLYQTVSNATFSVDTFFFISGTLVTMLYFRTAQRKQTNQSTTKTTFKNSFLHYFSLTLYRFLRLTPAYLFVLGVNELVLKYAHNNSVFSPAMIDHITCSAYWWRNALYINNFFPQTEFCMLWSWYIANDTQFYLLAIFILAFAVRAYTVKRSSYKFVTSNKQYTSIKLNNYFKWAAAAVLIFLVTSWITTFVIAMQYNYVARVEEPFALFDQLYDKPWMRIGPYLVGMATGYILFRFDGKIKLPSYVVVSGWILAVGLVLSLVYGLGKGELVTPVSAIYATFGHTSWGLALAWITVSCCWGYGGPVNSLLGFRGFLPLSRLTYCAYLIHPVIMVFVSFQLDGPIHIHNHIVLVTFLGNLVTSFLLAFVVSIAFEAPVVQLMKLLLVPSSKRKEESCQ</sequence>
<dbReference type="InterPro" id="IPR006621">
    <property type="entry name" value="Nose-resist-to-fluoxetine_N"/>
</dbReference>
<dbReference type="Proteomes" id="UP001458880">
    <property type="component" value="Unassembled WGS sequence"/>
</dbReference>
<feature type="transmembrane region" description="Helical" evidence="1">
    <location>
        <begin position="427"/>
        <end position="446"/>
    </location>
</feature>
<dbReference type="PANTHER" id="PTHR11161:SF69">
    <property type="entry name" value="NOSE RESISTANT TO FLUOXETINE PROTEIN 6-LIKE PROTEIN"/>
    <property type="match status" value="1"/>
</dbReference>
<keyword evidence="1" id="KW-1133">Transmembrane helix</keyword>
<dbReference type="PANTHER" id="PTHR11161">
    <property type="entry name" value="O-ACYLTRANSFERASE"/>
    <property type="match status" value="1"/>
</dbReference>
<accession>A0AAW1IBF3</accession>
<evidence type="ECO:0000256" key="1">
    <source>
        <dbReference type="SAM" id="Phobius"/>
    </source>
</evidence>
<dbReference type="Pfam" id="PF01757">
    <property type="entry name" value="Acyl_transf_3"/>
    <property type="match status" value="1"/>
</dbReference>
<dbReference type="InterPro" id="IPR052728">
    <property type="entry name" value="O2_lipid_transport_reg"/>
</dbReference>
<organism evidence="3 4">
    <name type="scientific">Popillia japonica</name>
    <name type="common">Japanese beetle</name>
    <dbReference type="NCBI Taxonomy" id="7064"/>
    <lineage>
        <taxon>Eukaryota</taxon>
        <taxon>Metazoa</taxon>
        <taxon>Ecdysozoa</taxon>
        <taxon>Arthropoda</taxon>
        <taxon>Hexapoda</taxon>
        <taxon>Insecta</taxon>
        <taxon>Pterygota</taxon>
        <taxon>Neoptera</taxon>
        <taxon>Endopterygota</taxon>
        <taxon>Coleoptera</taxon>
        <taxon>Polyphaga</taxon>
        <taxon>Scarabaeiformia</taxon>
        <taxon>Scarabaeidae</taxon>
        <taxon>Rutelinae</taxon>
        <taxon>Popillia</taxon>
    </lineage>
</organism>
<comment type="caution">
    <text evidence="3">The sequence shown here is derived from an EMBL/GenBank/DDBJ whole genome shotgun (WGS) entry which is preliminary data.</text>
</comment>
<feature type="transmembrane region" description="Helical" evidence="1">
    <location>
        <begin position="342"/>
        <end position="362"/>
    </location>
</feature>